<reference evidence="2 3" key="1">
    <citation type="submission" date="2018-07" db="EMBL/GenBank/DDBJ databases">
        <title>A high quality draft genome assembly of the barn swallow (H. rustica rustica).</title>
        <authorList>
            <person name="Formenti G."/>
            <person name="Chiara M."/>
            <person name="Poveda L."/>
            <person name="Francoijs K.-J."/>
            <person name="Bonisoli-Alquati A."/>
            <person name="Canova L."/>
            <person name="Gianfranceschi L."/>
            <person name="Horner D.S."/>
            <person name="Saino N."/>
        </authorList>
    </citation>
    <scope>NUCLEOTIDE SEQUENCE [LARGE SCALE GENOMIC DNA]</scope>
    <source>
        <strain evidence="2">Chelidonia</strain>
        <tissue evidence="2">Blood</tissue>
    </source>
</reference>
<feature type="region of interest" description="Disordered" evidence="1">
    <location>
        <begin position="1"/>
        <end position="29"/>
    </location>
</feature>
<comment type="caution">
    <text evidence="2">The sequence shown here is derived from an EMBL/GenBank/DDBJ whole genome shotgun (WGS) entry which is preliminary data.</text>
</comment>
<dbReference type="Proteomes" id="UP000269221">
    <property type="component" value="Unassembled WGS sequence"/>
</dbReference>
<sequence length="129" mass="13515">MGAPLSLRPCRTRFGTPEPGRGAGASGQWAGPGGHWHVLLRAEAFVGRWEVLPAEEALEAMAGPSSAPSSAARPGGGDEFLISVGHEERPPHAWGGEAREERLPGPGAGPARCAFAFPRARFPGSRQQE</sequence>
<accession>A0A3M0JVN0</accession>
<organism evidence="2 3">
    <name type="scientific">Hirundo rustica rustica</name>
    <dbReference type="NCBI Taxonomy" id="333673"/>
    <lineage>
        <taxon>Eukaryota</taxon>
        <taxon>Metazoa</taxon>
        <taxon>Chordata</taxon>
        <taxon>Craniata</taxon>
        <taxon>Vertebrata</taxon>
        <taxon>Euteleostomi</taxon>
        <taxon>Archelosauria</taxon>
        <taxon>Archosauria</taxon>
        <taxon>Dinosauria</taxon>
        <taxon>Saurischia</taxon>
        <taxon>Theropoda</taxon>
        <taxon>Coelurosauria</taxon>
        <taxon>Aves</taxon>
        <taxon>Neognathae</taxon>
        <taxon>Neoaves</taxon>
        <taxon>Telluraves</taxon>
        <taxon>Australaves</taxon>
        <taxon>Passeriformes</taxon>
        <taxon>Sylvioidea</taxon>
        <taxon>Hirundinidae</taxon>
        <taxon>Hirundo</taxon>
    </lineage>
</organism>
<evidence type="ECO:0000313" key="3">
    <source>
        <dbReference type="Proteomes" id="UP000269221"/>
    </source>
</evidence>
<name>A0A3M0JVN0_HIRRU</name>
<keyword evidence="3" id="KW-1185">Reference proteome</keyword>
<dbReference type="EMBL" id="QRBI01000123">
    <property type="protein sequence ID" value="RMC04889.1"/>
    <property type="molecule type" value="Genomic_DNA"/>
</dbReference>
<dbReference type="AlphaFoldDB" id="A0A3M0JVN0"/>
<gene>
    <name evidence="2" type="ORF">DUI87_18064</name>
</gene>
<feature type="compositionally biased region" description="Low complexity" evidence="1">
    <location>
        <begin position="62"/>
        <end position="73"/>
    </location>
</feature>
<feature type="region of interest" description="Disordered" evidence="1">
    <location>
        <begin position="62"/>
        <end position="112"/>
    </location>
</feature>
<protein>
    <submittedName>
        <fullName evidence="2">Uncharacterized protein</fullName>
    </submittedName>
</protein>
<feature type="compositionally biased region" description="Basic and acidic residues" evidence="1">
    <location>
        <begin position="85"/>
        <end position="103"/>
    </location>
</feature>
<evidence type="ECO:0000256" key="1">
    <source>
        <dbReference type="SAM" id="MobiDB-lite"/>
    </source>
</evidence>
<proteinExistence type="predicted"/>
<evidence type="ECO:0000313" key="2">
    <source>
        <dbReference type="EMBL" id="RMC04889.1"/>
    </source>
</evidence>